<dbReference type="Gene3D" id="3.40.50.720">
    <property type="entry name" value="NAD(P)-binding Rossmann-like Domain"/>
    <property type="match status" value="1"/>
</dbReference>
<name>A0AAD9VLK3_9HYME</name>
<feature type="transmembrane region" description="Helical" evidence="12">
    <location>
        <begin position="273"/>
        <end position="294"/>
    </location>
</feature>
<dbReference type="InterPro" id="IPR039043">
    <property type="entry name" value="ZFPL1"/>
</dbReference>
<dbReference type="SUPFAM" id="SSF51735">
    <property type="entry name" value="NAD(P)-binding Rossmann-fold domains"/>
    <property type="match status" value="1"/>
</dbReference>
<evidence type="ECO:0000256" key="11">
    <source>
        <dbReference type="PROSITE-ProRule" id="PRU00175"/>
    </source>
</evidence>
<dbReference type="InterPro" id="IPR002347">
    <property type="entry name" value="SDR_fam"/>
</dbReference>
<dbReference type="InterPro" id="IPR020904">
    <property type="entry name" value="Sc_DH/Rdtase_CS"/>
</dbReference>
<keyword evidence="5 12" id="KW-0479">Metal-binding</keyword>
<dbReference type="SUPFAM" id="SSF57850">
    <property type="entry name" value="RING/U-box"/>
    <property type="match status" value="1"/>
</dbReference>
<dbReference type="InterPro" id="IPR058730">
    <property type="entry name" value="U-box_ZFPL1-like"/>
</dbReference>
<sequence length="732" mass="82801">MGLCKCPKRTVTNQFCFEHRVNVCEHCMVTNHPKCIVQSYVLWLHDNDYNPICTLCSGKLSDGDCVRLTCYHMYHWACLDRYARDLPATTAPAGYTCPACRICIFPQPKLVSPVADVLREKLAGVNWARSGLGLPLLSEDREQKPEPEHVSSALEAYSYYNHTTTTSAPTVATSRTSSNVTSINSNINNDHLTNQKAGPPYSVVNIETSMGLSNQMSKKVCEAYDDPKVTTFDHDENKYQRKSAIEWFLRWWKLISRPPARRRTTAGSVHKRYVILIFAGITAFCIILVLLSWLGRMSTEGDPSYNVDVKKQRRLDEKKRSFPEASRRKEYTRRAKLKMTLSSWIRKRSMILTAGVSSVAGLLYSWHTADKRLAALISLSSFGGACLHRRCASRNVLDANHVVVVTGCDSGLGYSLALHCRFLGAIVIAGVLEETGQGATLLNKRDVLVLPLDITDGKSVEDFADAVRLIIEQKQLKLAALVNNAGIMIFGEFEWQTEDQLRHQVEVNLLGTMRITRQLMPLIRKDSSRIVVVSSHCASEPLPGVAAYSATKAAINAWATAIRVELQKYGIDVVSFVPGSFTQESNILARQSRYFESMKAAMSAEANNFYGDYFDRYANYFAPLAQTITPKAVENPQIYEKFEGALLDRYPAAVYKCEPWRYFFYYTLFKITPYYIRDRLTVKFVKLPKWQKKIFDKRSSAIDNSEMNIDRSENNVFEDLSKDFSLLNKKSV</sequence>
<keyword evidence="4 12" id="KW-0812">Transmembrane</keyword>
<dbReference type="GO" id="GO:0016020">
    <property type="term" value="C:membrane"/>
    <property type="evidence" value="ECO:0007669"/>
    <property type="project" value="UniProtKB-SubCell"/>
</dbReference>
<dbReference type="PROSITE" id="PS50089">
    <property type="entry name" value="ZF_RING_2"/>
    <property type="match status" value="1"/>
</dbReference>
<protein>
    <recommendedName>
        <fullName evidence="3 12">Zinc finger protein-like 1 homolog</fullName>
    </recommendedName>
</protein>
<evidence type="ECO:0000256" key="7">
    <source>
        <dbReference type="ARBA" id="ARBA00022833"/>
    </source>
</evidence>
<keyword evidence="7 12" id="KW-0862">Zinc</keyword>
<reference evidence="14" key="2">
    <citation type="journal article" date="2023" name="Commun. Biol.">
        <title>Intrasexual cuticular hydrocarbon dimorphism in a wasp sheds light on hydrocarbon biosynthesis genes in Hymenoptera.</title>
        <authorList>
            <person name="Moris V.C."/>
            <person name="Podsiadlowski L."/>
            <person name="Martin S."/>
            <person name="Oeyen J.P."/>
            <person name="Donath A."/>
            <person name="Petersen M."/>
            <person name="Wilbrandt J."/>
            <person name="Misof B."/>
            <person name="Liedtke D."/>
            <person name="Thamm M."/>
            <person name="Scheiner R."/>
            <person name="Schmitt T."/>
            <person name="Niehuis O."/>
        </authorList>
    </citation>
    <scope>NUCLEOTIDE SEQUENCE</scope>
    <source>
        <strain evidence="14">GBR_01_08_01A</strain>
    </source>
</reference>
<dbReference type="GO" id="GO:0008270">
    <property type="term" value="F:zinc ion binding"/>
    <property type="evidence" value="ECO:0007669"/>
    <property type="project" value="UniProtKB-UniRule"/>
</dbReference>
<dbReference type="PRINTS" id="PR00081">
    <property type="entry name" value="GDHRDH"/>
</dbReference>
<evidence type="ECO:0000256" key="10">
    <source>
        <dbReference type="ARBA" id="ARBA00023136"/>
    </source>
</evidence>
<dbReference type="PROSITE" id="PS00061">
    <property type="entry name" value="ADH_SHORT"/>
    <property type="match status" value="1"/>
</dbReference>
<keyword evidence="10 12" id="KW-0472">Membrane</keyword>
<dbReference type="EMBL" id="JAIFRP010000119">
    <property type="protein sequence ID" value="KAK2579048.1"/>
    <property type="molecule type" value="Genomic_DNA"/>
</dbReference>
<dbReference type="Proteomes" id="UP001258017">
    <property type="component" value="Unassembled WGS sequence"/>
</dbReference>
<comment type="subcellular location">
    <subcellularLocation>
        <location evidence="1 12">Membrane</location>
        <topology evidence="1 12">Single-pass membrane protein</topology>
    </subcellularLocation>
</comment>
<proteinExistence type="inferred from homology"/>
<dbReference type="SMART" id="SM00184">
    <property type="entry name" value="RING"/>
    <property type="match status" value="1"/>
</dbReference>
<keyword evidence="6 11" id="KW-0863">Zinc-finger</keyword>
<dbReference type="CDD" id="cd16487">
    <property type="entry name" value="mRING-H2-C3DHC3_ZFPL1"/>
    <property type="match status" value="1"/>
</dbReference>
<evidence type="ECO:0000256" key="12">
    <source>
        <dbReference type="RuleBase" id="RU369078"/>
    </source>
</evidence>
<dbReference type="InterPro" id="IPR058731">
    <property type="entry name" value="Znf-B_box_ZFPL1-like"/>
</dbReference>
<dbReference type="InterPro" id="IPR013083">
    <property type="entry name" value="Znf_RING/FYVE/PHD"/>
</dbReference>
<comment type="caution">
    <text evidence="14">The sequence shown here is derived from an EMBL/GenBank/DDBJ whole genome shotgun (WGS) entry which is preliminary data.</text>
</comment>
<dbReference type="InterPro" id="IPR036291">
    <property type="entry name" value="NAD(P)-bd_dom_sf"/>
</dbReference>
<keyword evidence="8 12" id="KW-1133">Transmembrane helix</keyword>
<evidence type="ECO:0000256" key="9">
    <source>
        <dbReference type="ARBA" id="ARBA00023002"/>
    </source>
</evidence>
<dbReference type="GO" id="GO:0016491">
    <property type="term" value="F:oxidoreductase activity"/>
    <property type="evidence" value="ECO:0007669"/>
    <property type="project" value="UniProtKB-KW"/>
</dbReference>
<keyword evidence="15" id="KW-1185">Reference proteome</keyword>
<evidence type="ECO:0000313" key="14">
    <source>
        <dbReference type="EMBL" id="KAK2579048.1"/>
    </source>
</evidence>
<dbReference type="Pfam" id="PF25993">
    <property type="entry name" value="zf-B_box_ZFPL1"/>
    <property type="match status" value="1"/>
</dbReference>
<dbReference type="Pfam" id="PF00106">
    <property type="entry name" value="adh_short"/>
    <property type="match status" value="1"/>
</dbReference>
<dbReference type="InterPro" id="IPR001841">
    <property type="entry name" value="Znf_RING"/>
</dbReference>
<dbReference type="GO" id="GO:0005794">
    <property type="term" value="C:Golgi apparatus"/>
    <property type="evidence" value="ECO:0007669"/>
    <property type="project" value="TreeGrafter"/>
</dbReference>
<evidence type="ECO:0000256" key="1">
    <source>
        <dbReference type="ARBA" id="ARBA00004167"/>
    </source>
</evidence>
<organism evidence="14 15">
    <name type="scientific">Odynerus spinipes</name>
    <dbReference type="NCBI Taxonomy" id="1348599"/>
    <lineage>
        <taxon>Eukaryota</taxon>
        <taxon>Metazoa</taxon>
        <taxon>Ecdysozoa</taxon>
        <taxon>Arthropoda</taxon>
        <taxon>Hexapoda</taxon>
        <taxon>Insecta</taxon>
        <taxon>Pterygota</taxon>
        <taxon>Neoptera</taxon>
        <taxon>Endopterygota</taxon>
        <taxon>Hymenoptera</taxon>
        <taxon>Apocrita</taxon>
        <taxon>Aculeata</taxon>
        <taxon>Vespoidea</taxon>
        <taxon>Vespidae</taxon>
        <taxon>Eumeninae</taxon>
        <taxon>Odynerus</taxon>
    </lineage>
</organism>
<dbReference type="Pfam" id="PF25998">
    <property type="entry name" value="U-box_ZFPL1"/>
    <property type="match status" value="1"/>
</dbReference>
<evidence type="ECO:0000256" key="6">
    <source>
        <dbReference type="ARBA" id="ARBA00022771"/>
    </source>
</evidence>
<dbReference type="Gene3D" id="3.30.40.10">
    <property type="entry name" value="Zinc/RING finger domain, C3HC4 (zinc finger)"/>
    <property type="match status" value="1"/>
</dbReference>
<evidence type="ECO:0000256" key="8">
    <source>
        <dbReference type="ARBA" id="ARBA00022989"/>
    </source>
</evidence>
<feature type="domain" description="RING-type" evidence="13">
    <location>
        <begin position="53"/>
        <end position="101"/>
    </location>
</feature>
<gene>
    <name evidence="14" type="ORF">KPH14_002841</name>
</gene>
<evidence type="ECO:0000259" key="13">
    <source>
        <dbReference type="PROSITE" id="PS50089"/>
    </source>
</evidence>
<keyword evidence="9" id="KW-0560">Oxidoreductase</keyword>
<evidence type="ECO:0000256" key="2">
    <source>
        <dbReference type="ARBA" id="ARBA00005561"/>
    </source>
</evidence>
<dbReference type="PANTHER" id="PTHR12981">
    <property type="entry name" value="ZINC FINGER PROTEIN-LIKE 1"/>
    <property type="match status" value="1"/>
</dbReference>
<accession>A0AAD9VLK3</accession>
<dbReference type="AlphaFoldDB" id="A0AAD9VLK3"/>
<dbReference type="PANTHER" id="PTHR12981:SF0">
    <property type="entry name" value="ZINC FINGER PROTEIN-LIKE 1"/>
    <property type="match status" value="1"/>
</dbReference>
<evidence type="ECO:0000256" key="5">
    <source>
        <dbReference type="ARBA" id="ARBA00022723"/>
    </source>
</evidence>
<evidence type="ECO:0000256" key="3">
    <source>
        <dbReference type="ARBA" id="ARBA00013701"/>
    </source>
</evidence>
<comment type="similarity">
    <text evidence="2 12">Belongs to the ZFPL1 family.</text>
</comment>
<evidence type="ECO:0000313" key="15">
    <source>
        <dbReference type="Proteomes" id="UP001258017"/>
    </source>
</evidence>
<evidence type="ECO:0000256" key="4">
    <source>
        <dbReference type="ARBA" id="ARBA00022692"/>
    </source>
</evidence>
<reference evidence="14" key="1">
    <citation type="submission" date="2021-08" db="EMBL/GenBank/DDBJ databases">
        <authorList>
            <person name="Misof B."/>
            <person name="Oliver O."/>
            <person name="Podsiadlowski L."/>
            <person name="Donath A."/>
            <person name="Peters R."/>
            <person name="Mayer C."/>
            <person name="Rust J."/>
            <person name="Gunkel S."/>
            <person name="Lesny P."/>
            <person name="Martin S."/>
            <person name="Oeyen J.P."/>
            <person name="Petersen M."/>
            <person name="Panagiotis P."/>
            <person name="Wilbrandt J."/>
            <person name="Tanja T."/>
        </authorList>
    </citation>
    <scope>NUCLEOTIDE SEQUENCE</scope>
    <source>
        <strain evidence="14">GBR_01_08_01A</strain>
        <tissue evidence="14">Thorax + abdomen</tissue>
    </source>
</reference>